<sequence length="170" mass="19793">MKLLPFYDVNGIFIDAYFLDKISKPYLRILLVRSDVSPIESNGNGLQPIPLPKVIELLKEGYESLKQLKEKERLDTTDYLLSILYNSGYYFKKREKEITLSSLARIYGLAYKMVLEKLQTTFPNVNLRFVRISVFDNKIMINDKEDPTYTNLFNSDTNFKKAILDSLSEL</sequence>
<evidence type="ECO:0000313" key="2">
    <source>
        <dbReference type="Proteomes" id="UP001432202"/>
    </source>
</evidence>
<dbReference type="GeneID" id="89336361"/>
<reference evidence="1 2" key="1">
    <citation type="submission" date="2024-02" db="EMBL/GenBank/DDBJ databases">
        <title>STSV induces naive adaptation in Sulfolobus.</title>
        <authorList>
            <person name="Xiang X."/>
            <person name="Song M."/>
        </authorList>
    </citation>
    <scope>NUCLEOTIDE SEQUENCE [LARGE SCALE GENOMIC DNA]</scope>
    <source>
        <strain evidence="1 2">RT2</strain>
    </source>
</reference>
<dbReference type="EMBL" id="CP146016">
    <property type="protein sequence ID" value="WWQ61674.1"/>
    <property type="molecule type" value="Genomic_DNA"/>
</dbReference>
<dbReference type="RefSeq" id="WP_338604373.1">
    <property type="nucleotide sequence ID" value="NZ_CP146016.1"/>
</dbReference>
<evidence type="ECO:0000313" key="1">
    <source>
        <dbReference type="EMBL" id="WWQ61674.1"/>
    </source>
</evidence>
<protein>
    <submittedName>
        <fullName evidence="1">Uncharacterized protein</fullName>
    </submittedName>
</protein>
<name>A0AAX4L3W7_9CREN</name>
<keyword evidence="2" id="KW-1185">Reference proteome</keyword>
<accession>A0AAX4L3W7</accession>
<proteinExistence type="predicted"/>
<organism evidence="1 2">
    <name type="scientific">Sulfolobus tengchongensis</name>
    <dbReference type="NCBI Taxonomy" id="207809"/>
    <lineage>
        <taxon>Archaea</taxon>
        <taxon>Thermoproteota</taxon>
        <taxon>Thermoprotei</taxon>
        <taxon>Sulfolobales</taxon>
        <taxon>Sulfolobaceae</taxon>
        <taxon>Sulfolobus</taxon>
    </lineage>
</organism>
<dbReference type="Proteomes" id="UP001432202">
    <property type="component" value="Chromosome"/>
</dbReference>
<dbReference type="AlphaFoldDB" id="A0AAX4L3W7"/>
<gene>
    <name evidence="1" type="ORF">V6M85_06295</name>
</gene>